<dbReference type="PANTHER" id="PTHR19872">
    <property type="entry name" value="UBIQUITIN LIGASE SPECIFICITY FACTOR/HREP PROTEIN"/>
    <property type="match status" value="1"/>
</dbReference>
<feature type="repeat" description="WD" evidence="1">
    <location>
        <begin position="187"/>
        <end position="222"/>
    </location>
</feature>
<dbReference type="PROSITE" id="PS00678">
    <property type="entry name" value="WD_REPEATS_1"/>
    <property type="match status" value="1"/>
</dbReference>
<dbReference type="PANTHER" id="PTHR19872:SF7">
    <property type="entry name" value="F-BOX AND WD REPEAT DOMAIN CONTAINING PROTEIN 10B-RELATED"/>
    <property type="match status" value="1"/>
</dbReference>
<evidence type="ECO:0000259" key="3">
    <source>
        <dbReference type="PROSITE" id="PS50181"/>
    </source>
</evidence>
<dbReference type="Pfam" id="PF00400">
    <property type="entry name" value="WD40"/>
    <property type="match status" value="3"/>
</dbReference>
<evidence type="ECO:0000313" key="5">
    <source>
        <dbReference type="Proteomes" id="UP000693946"/>
    </source>
</evidence>
<dbReference type="InterPro" id="IPR001680">
    <property type="entry name" value="WD40_rpt"/>
</dbReference>
<keyword evidence="5" id="KW-1185">Reference proteome</keyword>
<organism evidence="4 5">
    <name type="scientific">Solea senegalensis</name>
    <name type="common">Senegalese sole</name>
    <dbReference type="NCBI Taxonomy" id="28829"/>
    <lineage>
        <taxon>Eukaryota</taxon>
        <taxon>Metazoa</taxon>
        <taxon>Chordata</taxon>
        <taxon>Craniata</taxon>
        <taxon>Vertebrata</taxon>
        <taxon>Euteleostomi</taxon>
        <taxon>Actinopterygii</taxon>
        <taxon>Neopterygii</taxon>
        <taxon>Teleostei</taxon>
        <taxon>Neoteleostei</taxon>
        <taxon>Acanthomorphata</taxon>
        <taxon>Carangaria</taxon>
        <taxon>Pleuronectiformes</taxon>
        <taxon>Pleuronectoidei</taxon>
        <taxon>Soleidae</taxon>
        <taxon>Solea</taxon>
    </lineage>
</organism>
<evidence type="ECO:0000256" key="1">
    <source>
        <dbReference type="PROSITE-ProRule" id="PRU00221"/>
    </source>
</evidence>
<keyword evidence="1" id="KW-0853">WD repeat</keyword>
<feature type="repeat" description="WD" evidence="1">
    <location>
        <begin position="229"/>
        <end position="268"/>
    </location>
</feature>
<feature type="domain" description="F-box" evidence="3">
    <location>
        <begin position="17"/>
        <end position="66"/>
    </location>
</feature>
<dbReference type="InterPro" id="IPR019775">
    <property type="entry name" value="WD40_repeat_CS"/>
</dbReference>
<protein>
    <submittedName>
        <fullName evidence="4">CMT1A duplicated region transcript 1 protein</fullName>
    </submittedName>
</protein>
<dbReference type="EMBL" id="JAGKHQ010000010">
    <property type="protein sequence ID" value="KAG7507870.1"/>
    <property type="molecule type" value="Genomic_DNA"/>
</dbReference>
<proteinExistence type="predicted"/>
<dbReference type="InterPro" id="IPR051075">
    <property type="entry name" value="SCF_subunit_WD-repeat"/>
</dbReference>
<dbReference type="InterPro" id="IPR001810">
    <property type="entry name" value="F-box_dom"/>
</dbReference>
<reference evidence="4 5" key="1">
    <citation type="journal article" date="2021" name="Sci. Rep.">
        <title>Chromosome anchoring in Senegalese sole (Solea senegalensis) reveals sex-associated markers and genome rearrangements in flatfish.</title>
        <authorList>
            <person name="Guerrero-Cozar I."/>
            <person name="Gomez-Garrido J."/>
            <person name="Berbel C."/>
            <person name="Martinez-Blanch J.F."/>
            <person name="Alioto T."/>
            <person name="Claros M.G."/>
            <person name="Gagnaire P.A."/>
            <person name="Manchado M."/>
        </authorList>
    </citation>
    <scope>NUCLEOTIDE SEQUENCE [LARGE SCALE GENOMIC DNA]</scope>
    <source>
        <strain evidence="4">Sse05_10M</strain>
    </source>
</reference>
<feature type="compositionally biased region" description="Acidic residues" evidence="2">
    <location>
        <begin position="544"/>
        <end position="553"/>
    </location>
</feature>
<feature type="compositionally biased region" description="Polar residues" evidence="2">
    <location>
        <begin position="554"/>
        <end position="596"/>
    </location>
</feature>
<evidence type="ECO:0000313" key="4">
    <source>
        <dbReference type="EMBL" id="KAG7507870.1"/>
    </source>
</evidence>
<dbReference type="PROSITE" id="PS50294">
    <property type="entry name" value="WD_REPEATS_REGION"/>
    <property type="match status" value="2"/>
</dbReference>
<comment type="caution">
    <text evidence="4">The sequence shown here is derived from an EMBL/GenBank/DDBJ whole genome shotgun (WGS) entry which is preliminary data.</text>
</comment>
<gene>
    <name evidence="4" type="ORF">JOB18_047636</name>
</gene>
<dbReference type="PROSITE" id="PS50082">
    <property type="entry name" value="WD_REPEATS_2"/>
    <property type="match status" value="2"/>
</dbReference>
<name>A0AAV6RUE0_SOLSE</name>
<dbReference type="SMART" id="SM00320">
    <property type="entry name" value="WD40"/>
    <property type="match status" value="5"/>
</dbReference>
<dbReference type="PROSITE" id="PS50181">
    <property type="entry name" value="FBOX"/>
    <property type="match status" value="1"/>
</dbReference>
<dbReference type="Proteomes" id="UP000693946">
    <property type="component" value="Linkage Group LG18"/>
</dbReference>
<feature type="region of interest" description="Disordered" evidence="2">
    <location>
        <begin position="494"/>
        <end position="662"/>
    </location>
</feature>
<evidence type="ECO:0000256" key="2">
    <source>
        <dbReference type="SAM" id="MobiDB-lite"/>
    </source>
</evidence>
<sequence>MVDPGSSRSMSGVSRYRDFVGCLPVNLSKRILGLLEEASLKSCQKVCRRWQPLVKETMEDKKFRRQFQDQTQATMNKYKGMDLVSPTYANIVEVHVPTHEEEEADIHSSYQRLQPFEAAYAKIKTKFVQMEERNVYCGAHFAKVVLMKEDPHRVLDYRGRAYMATASKDCAAHLYYVSSEAKMVSVMKGHVGTIRAVLLCEDRNLVITASCDASIRCWNLKTDLCEIVLYGHTGTVNCLDVHADRLVSGSKDCTVKVWNLETGKHLQGLNFKHPNSIQCVKINTTKVFSSCARGLVKIWNLEKASVLRVIDAHRSPVRCLFFDEWHLLSGDVNGQVMVWSTNCQVKECLMTFSHPKEVKSLALIYLRVVTGCVDGKIRIFNFLTGDCLRAITVEPKAGCILSLHFLDSSILINTISCVKVYHFAKVFWDYPDSAEESQSVVLTQEESPASLRKVTFNDGTAQETPPSPRIHTSDYKKPEIAELLQHTHVPVTPSKCQTQVRERCKTAPQSVSRSKKVKTCEQTKKRPLRGNTSQNARQGAYDVEANDSTECLDDSNNTDSWASYTPQDSLPSDSQALPTSKQSRASSLQNTCGGQSRKTKSRVQRLERGASPNVSDADVATRRQHRGVFSGKVQPPSADVQKPKGRVGAFTGSAKKQPKPSA</sequence>
<dbReference type="CDD" id="cd00200">
    <property type="entry name" value="WD40"/>
    <property type="match status" value="1"/>
</dbReference>
<feature type="region of interest" description="Disordered" evidence="2">
    <location>
        <begin position="453"/>
        <end position="473"/>
    </location>
</feature>
<dbReference type="AlphaFoldDB" id="A0AAV6RUE0"/>
<accession>A0AAV6RUE0</accession>